<dbReference type="AlphaFoldDB" id="A0A4V2F5G0"/>
<evidence type="ECO:0000313" key="2">
    <source>
        <dbReference type="EMBL" id="RZS92689.1"/>
    </source>
</evidence>
<dbReference type="OrthoDB" id="9786100at2"/>
<comment type="caution">
    <text evidence="2">The sequence shown here is derived from an EMBL/GenBank/DDBJ whole genome shotgun (WGS) entry which is preliminary data.</text>
</comment>
<dbReference type="GO" id="GO:0009100">
    <property type="term" value="P:glycoprotein metabolic process"/>
    <property type="evidence" value="ECO:0007669"/>
    <property type="project" value="UniProtKB-ARBA"/>
</dbReference>
<gene>
    <name evidence="2" type="ORF">EV209_2984</name>
</gene>
<dbReference type="InterPro" id="IPR036291">
    <property type="entry name" value="NAD(P)-bd_dom_sf"/>
</dbReference>
<keyword evidence="3" id="KW-1185">Reference proteome</keyword>
<reference evidence="2 3" key="1">
    <citation type="submission" date="2019-02" db="EMBL/GenBank/DDBJ databases">
        <title>Genomic Encyclopedia of Type Strains, Phase IV (KMG-IV): sequencing the most valuable type-strain genomes for metagenomic binning, comparative biology and taxonomic classification.</title>
        <authorList>
            <person name="Goeker M."/>
        </authorList>
    </citation>
    <scope>NUCLEOTIDE SEQUENCE [LARGE SCALE GENOMIC DNA]</scope>
    <source>
        <strain evidence="2 3">DSM 29486</strain>
    </source>
</reference>
<dbReference type="Pfam" id="PF04991">
    <property type="entry name" value="LicD"/>
    <property type="match status" value="1"/>
</dbReference>
<accession>A0A4V2F5G0</accession>
<dbReference type="Gene3D" id="3.40.50.720">
    <property type="entry name" value="NAD(P)-binding Rossmann-like Domain"/>
    <property type="match status" value="1"/>
</dbReference>
<dbReference type="Proteomes" id="UP000292927">
    <property type="component" value="Unassembled WGS sequence"/>
</dbReference>
<proteinExistence type="predicted"/>
<dbReference type="InterPro" id="IPR052942">
    <property type="entry name" value="LPS_cholinephosphotransferase"/>
</dbReference>
<evidence type="ECO:0000259" key="1">
    <source>
        <dbReference type="Pfam" id="PF04991"/>
    </source>
</evidence>
<name>A0A4V2F5G0_9FIRM</name>
<dbReference type="PANTHER" id="PTHR43404:SF2">
    <property type="entry name" value="LIPOPOLYSACCHARIDE CHOLINEPHOSPHOTRANSFERASE LICD"/>
    <property type="match status" value="1"/>
</dbReference>
<evidence type="ECO:0000313" key="3">
    <source>
        <dbReference type="Proteomes" id="UP000292927"/>
    </source>
</evidence>
<organism evidence="2 3">
    <name type="scientific">Cuneatibacter caecimuris</name>
    <dbReference type="NCBI Taxonomy" id="1796618"/>
    <lineage>
        <taxon>Bacteria</taxon>
        <taxon>Bacillati</taxon>
        <taxon>Bacillota</taxon>
        <taxon>Clostridia</taxon>
        <taxon>Lachnospirales</taxon>
        <taxon>Lachnospiraceae</taxon>
        <taxon>Cuneatibacter</taxon>
    </lineage>
</organism>
<dbReference type="EMBL" id="SGXF01000008">
    <property type="protein sequence ID" value="RZS92689.1"/>
    <property type="molecule type" value="Genomic_DNA"/>
</dbReference>
<protein>
    <submittedName>
        <fullName evidence="2">Phosphorylcholine metabolism protein LicD</fullName>
    </submittedName>
</protein>
<dbReference type="RefSeq" id="WP_130436218.1">
    <property type="nucleotide sequence ID" value="NZ_SGXF01000008.1"/>
</dbReference>
<dbReference type="PANTHER" id="PTHR43404">
    <property type="entry name" value="LIPOPOLYSACCHARIDE CHOLINEPHOSPHOTRANSFERASE LICD"/>
    <property type="match status" value="1"/>
</dbReference>
<dbReference type="SUPFAM" id="SSF51735">
    <property type="entry name" value="NAD(P)-binding Rossmann-fold domains"/>
    <property type="match status" value="1"/>
</dbReference>
<dbReference type="InterPro" id="IPR007074">
    <property type="entry name" value="LicD/FKTN/FKRP_NTP_transf"/>
</dbReference>
<sequence length="630" mass="73869">MNEIILDEIDCSAIVGKKVKANSKILPHNIYFITDGNDFGEFFFSVLRIMKPNNPRLHYVTDKEADSSRENVCIDNFTKNSILVNSIFYFFVDCRAGKYKNREEQGKILKRLEKWLAISRNDKKCRFVFVPIIKTPCALPSPIQSIAEREYDYYLFNKTKDESENFYLELEKLCRKTVRDENGNVVILRYDNIFGPDVDMIDGFSIRKFIIESFQSGKVEINQTDAKTYISCSYIRDAVKGVFVGSISGRRGNIYNVSNYKVCIKEIKIAFQESFKNLLGIKMDITEEEKADFHCLNSLKMIKLAWKPEMKFEEALYRTGAYFENISYDMNRCIPIYSGRLEKIKNLELSTLKFVDKVCRENKINYFLAGGSLLGAVRHQNIIPWDDDLDIGMLREDFEKFRKICPGIVPSKFTYESPQDGRGSHYTFDKIRLKNTYFSTNYSNNFRIQDGIFLDIIIYDQTSNNNMLTKLQIKLISIWTRVINIKWYNKPRKNVHYRASKIFLPIMRCIPFSFYHAIFEKLVRWYEKKKNAEYLIDGIGQNIRKGRFPKEWLSKVEYVDFADMKAPIPVGYDGYLRHFYGDRYMELLPISKRASGHQIARIDLGGYLFDDVPNKEFRNVNIAGELFEEE</sequence>
<feature type="domain" description="LicD/FKTN/FKRP nucleotidyltransferase" evidence="1">
    <location>
        <begin position="359"/>
        <end position="581"/>
    </location>
</feature>